<keyword evidence="14" id="KW-1185">Reference proteome</keyword>
<dbReference type="NCBIfam" id="TIGR00154">
    <property type="entry name" value="ispE"/>
    <property type="match status" value="1"/>
</dbReference>
<comment type="pathway">
    <text evidence="10">Isoprenoid biosynthesis; isopentenyl diphosphate biosynthesis via DXP pathway; isopentenyl diphosphate from 1-deoxy-D-xylulose 5-phosphate: step 3/6.</text>
</comment>
<evidence type="ECO:0000256" key="2">
    <source>
        <dbReference type="ARBA" id="ARBA00012052"/>
    </source>
</evidence>
<comment type="similarity">
    <text evidence="1 10">Belongs to the GHMP kinase family. IspE subfamily.</text>
</comment>
<feature type="active site" evidence="10">
    <location>
        <position position="14"/>
    </location>
</feature>
<dbReference type="InterPro" id="IPR020568">
    <property type="entry name" value="Ribosomal_Su5_D2-typ_SF"/>
</dbReference>
<dbReference type="SUPFAM" id="SSF55060">
    <property type="entry name" value="GHMP Kinase, C-terminal domain"/>
    <property type="match status" value="1"/>
</dbReference>
<reference evidence="13 14" key="1">
    <citation type="submission" date="2023-02" db="EMBL/GenBank/DDBJ databases">
        <title>Devosia chondri sp. nov., isolated from the phycosphere of marine algae.</title>
        <authorList>
            <person name="Kim J.M."/>
            <person name="Lee J.K."/>
            <person name="Choi B.J."/>
            <person name="Bayburt H."/>
            <person name="Jeon C.O."/>
        </authorList>
    </citation>
    <scope>NUCLEOTIDE SEQUENCE [LARGE SCALE GENOMIC DNA]</scope>
    <source>
        <strain evidence="13 14">G2-5</strain>
    </source>
</reference>
<gene>
    <name evidence="10" type="primary">ispE</name>
    <name evidence="13" type="ORF">PSQ90_03370</name>
</gene>
<evidence type="ECO:0000256" key="5">
    <source>
        <dbReference type="ARBA" id="ARBA00022741"/>
    </source>
</evidence>
<evidence type="ECO:0000256" key="8">
    <source>
        <dbReference type="ARBA" id="ARBA00023229"/>
    </source>
</evidence>
<dbReference type="Pfam" id="PF00288">
    <property type="entry name" value="GHMP_kinases_N"/>
    <property type="match status" value="1"/>
</dbReference>
<keyword evidence="8 10" id="KW-0414">Isoprene biosynthesis</keyword>
<dbReference type="EMBL" id="CP118247">
    <property type="protein sequence ID" value="WDR06518.1"/>
    <property type="molecule type" value="Genomic_DNA"/>
</dbReference>
<dbReference type="Gene3D" id="3.30.230.10">
    <property type="match status" value="1"/>
</dbReference>
<evidence type="ECO:0000256" key="4">
    <source>
        <dbReference type="ARBA" id="ARBA00022679"/>
    </source>
</evidence>
<protein>
    <recommendedName>
        <fullName evidence="3 10">4-diphosphocytidyl-2-C-methyl-D-erythritol kinase</fullName>
        <shortName evidence="10">CMK</shortName>
        <ecNumber evidence="2 10">2.7.1.148</ecNumber>
    </recommendedName>
    <alternativeName>
        <fullName evidence="9 10">4-(cytidine-5'-diphospho)-2-C-methyl-D-erythritol kinase</fullName>
    </alternativeName>
</protein>
<dbReference type="InterPro" id="IPR036554">
    <property type="entry name" value="GHMP_kinase_C_sf"/>
</dbReference>
<keyword evidence="4 10" id="KW-0808">Transferase</keyword>
<dbReference type="RefSeq" id="WP_282212032.1">
    <property type="nucleotide sequence ID" value="NZ_CP118247.1"/>
</dbReference>
<keyword evidence="6 10" id="KW-0418">Kinase</keyword>
<dbReference type="InterPro" id="IPR006204">
    <property type="entry name" value="GHMP_kinase_N_dom"/>
</dbReference>
<dbReference type="Gene3D" id="3.30.70.890">
    <property type="entry name" value="GHMP kinase, C-terminal domain"/>
    <property type="match status" value="1"/>
</dbReference>
<dbReference type="SUPFAM" id="SSF54211">
    <property type="entry name" value="Ribosomal protein S5 domain 2-like"/>
    <property type="match status" value="1"/>
</dbReference>
<evidence type="ECO:0000313" key="14">
    <source>
        <dbReference type="Proteomes" id="UP001222118"/>
    </source>
</evidence>
<feature type="binding site" evidence="10">
    <location>
        <begin position="101"/>
        <end position="111"/>
    </location>
    <ligand>
        <name>ATP</name>
        <dbReference type="ChEBI" id="CHEBI:30616"/>
    </ligand>
</feature>
<comment type="function">
    <text evidence="10">Catalyzes the phosphorylation of the position 2 hydroxy group of 4-diphosphocytidyl-2C-methyl-D-erythritol.</text>
</comment>
<dbReference type="PANTHER" id="PTHR43527:SF2">
    <property type="entry name" value="4-DIPHOSPHOCYTIDYL-2-C-METHYL-D-ERYTHRITOL KINASE, CHLOROPLASTIC"/>
    <property type="match status" value="1"/>
</dbReference>
<feature type="domain" description="GHMP kinase C-terminal" evidence="12">
    <location>
        <begin position="212"/>
        <end position="279"/>
    </location>
</feature>
<sequence length="295" mass="30959">MTAEQLAVETAPAKINLALHVIGRRDNGYHDIESLFVFAEVADELHASAAEVDSLVITGPFGEGLSNGETNLVARAIAGFRARWPDNVPHGLALELRKNIPIAAGLGGGSADAAAALRLMARLGQGTIDNPQLFALAAELGADVPACLISQPLLARGVGEVITPLAQFPACHIVLVNPMIQVSTADVFKRMNGYDNYPLPALPSPLTRPAQLGIWLAETRNDLQPPAVKIVPEIGTLIDRLAMAPGCILARMSGSGATVFGLFGSNGQAHQAAHELRASPANYWVTAAPLIVPDQ</sequence>
<organism evidence="13 14">
    <name type="scientific">Devosia rhodophyticola</name>
    <dbReference type="NCBI Taxonomy" id="3026423"/>
    <lineage>
        <taxon>Bacteria</taxon>
        <taxon>Pseudomonadati</taxon>
        <taxon>Pseudomonadota</taxon>
        <taxon>Alphaproteobacteria</taxon>
        <taxon>Hyphomicrobiales</taxon>
        <taxon>Devosiaceae</taxon>
        <taxon>Devosia</taxon>
    </lineage>
</organism>
<name>A0ABY7YYQ3_9HYPH</name>
<dbReference type="InterPro" id="IPR013750">
    <property type="entry name" value="GHMP_kinase_C_dom"/>
</dbReference>
<dbReference type="InterPro" id="IPR004424">
    <property type="entry name" value="IspE"/>
</dbReference>
<dbReference type="GO" id="GO:0050515">
    <property type="term" value="F:4-(cytidine 5'-diphospho)-2-C-methyl-D-erythritol kinase activity"/>
    <property type="evidence" value="ECO:0007669"/>
    <property type="project" value="UniProtKB-EC"/>
</dbReference>
<evidence type="ECO:0000256" key="7">
    <source>
        <dbReference type="ARBA" id="ARBA00022840"/>
    </source>
</evidence>
<keyword evidence="5 10" id="KW-0547">Nucleotide-binding</keyword>
<evidence type="ECO:0000256" key="6">
    <source>
        <dbReference type="ARBA" id="ARBA00022777"/>
    </source>
</evidence>
<feature type="domain" description="GHMP kinase N-terminal" evidence="11">
    <location>
        <begin position="71"/>
        <end position="149"/>
    </location>
</feature>
<evidence type="ECO:0000256" key="9">
    <source>
        <dbReference type="ARBA" id="ARBA00032554"/>
    </source>
</evidence>
<evidence type="ECO:0000256" key="1">
    <source>
        <dbReference type="ARBA" id="ARBA00009684"/>
    </source>
</evidence>
<accession>A0ABY7YYQ3</accession>
<dbReference type="NCBIfam" id="NF011202">
    <property type="entry name" value="PRK14608.1"/>
    <property type="match status" value="1"/>
</dbReference>
<evidence type="ECO:0000313" key="13">
    <source>
        <dbReference type="EMBL" id="WDR06518.1"/>
    </source>
</evidence>
<dbReference type="PANTHER" id="PTHR43527">
    <property type="entry name" value="4-DIPHOSPHOCYTIDYL-2-C-METHYL-D-ERYTHRITOL KINASE, CHLOROPLASTIC"/>
    <property type="match status" value="1"/>
</dbReference>
<dbReference type="Pfam" id="PF08544">
    <property type="entry name" value="GHMP_kinases_C"/>
    <property type="match status" value="1"/>
</dbReference>
<keyword evidence="7 10" id="KW-0067">ATP-binding</keyword>
<feature type="active site" evidence="10">
    <location>
        <position position="143"/>
    </location>
</feature>
<evidence type="ECO:0000259" key="12">
    <source>
        <dbReference type="Pfam" id="PF08544"/>
    </source>
</evidence>
<proteinExistence type="inferred from homology"/>
<dbReference type="InterPro" id="IPR014721">
    <property type="entry name" value="Ribsml_uS5_D2-typ_fold_subgr"/>
</dbReference>
<dbReference type="PIRSF" id="PIRSF010376">
    <property type="entry name" value="IspE"/>
    <property type="match status" value="1"/>
</dbReference>
<evidence type="ECO:0000256" key="3">
    <source>
        <dbReference type="ARBA" id="ARBA00017473"/>
    </source>
</evidence>
<evidence type="ECO:0000256" key="10">
    <source>
        <dbReference type="HAMAP-Rule" id="MF_00061"/>
    </source>
</evidence>
<dbReference type="EC" id="2.7.1.148" evidence="2 10"/>
<comment type="catalytic activity">
    <reaction evidence="10">
        <text>4-CDP-2-C-methyl-D-erythritol + ATP = 4-CDP-2-C-methyl-D-erythritol 2-phosphate + ADP + H(+)</text>
        <dbReference type="Rhea" id="RHEA:18437"/>
        <dbReference type="ChEBI" id="CHEBI:15378"/>
        <dbReference type="ChEBI" id="CHEBI:30616"/>
        <dbReference type="ChEBI" id="CHEBI:57823"/>
        <dbReference type="ChEBI" id="CHEBI:57919"/>
        <dbReference type="ChEBI" id="CHEBI:456216"/>
        <dbReference type="EC" id="2.7.1.148"/>
    </reaction>
</comment>
<dbReference type="HAMAP" id="MF_00061">
    <property type="entry name" value="IspE"/>
    <property type="match status" value="1"/>
</dbReference>
<dbReference type="Proteomes" id="UP001222118">
    <property type="component" value="Chromosome"/>
</dbReference>
<evidence type="ECO:0000259" key="11">
    <source>
        <dbReference type="Pfam" id="PF00288"/>
    </source>
</evidence>